<dbReference type="InterPro" id="IPR025235">
    <property type="entry name" value="DUF4178"/>
</dbReference>
<name>A0A7X8SLM7_9BACT</name>
<accession>A0A7X8SLM7</accession>
<reference evidence="2 3" key="1">
    <citation type="submission" date="2020-04" db="EMBL/GenBank/DDBJ databases">
        <title>Flammeovirga sp. SR4, a novel species isolated from seawater.</title>
        <authorList>
            <person name="Wang X."/>
        </authorList>
    </citation>
    <scope>NUCLEOTIDE SEQUENCE [LARGE SCALE GENOMIC DNA]</scope>
    <source>
        <strain evidence="2 3">SR4</strain>
    </source>
</reference>
<organism evidence="2 3">
    <name type="scientific">Flammeovirga agarivorans</name>
    <dbReference type="NCBI Taxonomy" id="2726742"/>
    <lineage>
        <taxon>Bacteria</taxon>
        <taxon>Pseudomonadati</taxon>
        <taxon>Bacteroidota</taxon>
        <taxon>Cytophagia</taxon>
        <taxon>Cytophagales</taxon>
        <taxon>Flammeovirgaceae</taxon>
        <taxon>Flammeovirga</taxon>
    </lineage>
</organism>
<gene>
    <name evidence="2" type="ORF">HGP29_14500</name>
</gene>
<dbReference type="RefSeq" id="WP_168883138.1">
    <property type="nucleotide sequence ID" value="NZ_JABAIL010000004.1"/>
</dbReference>
<sequence>MDWPFSTLLIGGSLYMLYHQSQRLKNLPDLIFSKIGGVLPYKKNNTYEKNDDNYTYDPSRININDIQIGFLVDYNLNTYHAVDHIQYVLNKSHNEERIQLNSGIDELYLFKIKNTSNHSVKIGQKINIYAISDSLDTDIFLNQKPKSILRYKEKSYFRDKETRGSIYSFRTNKTVSKFVKWDYWDEERTHFLSIIQKDVKNFSAFYGKIVSDSAFSEILPKK</sequence>
<dbReference type="Proteomes" id="UP000585050">
    <property type="component" value="Unassembled WGS sequence"/>
</dbReference>
<feature type="domain" description="DUF4178" evidence="1">
    <location>
        <begin position="67"/>
        <end position="210"/>
    </location>
</feature>
<dbReference type="Pfam" id="PF13785">
    <property type="entry name" value="DUF4178"/>
    <property type="match status" value="1"/>
</dbReference>
<evidence type="ECO:0000259" key="1">
    <source>
        <dbReference type="Pfam" id="PF13785"/>
    </source>
</evidence>
<dbReference type="EMBL" id="JABAIL010000004">
    <property type="protein sequence ID" value="NLR92425.1"/>
    <property type="molecule type" value="Genomic_DNA"/>
</dbReference>
<comment type="caution">
    <text evidence="2">The sequence shown here is derived from an EMBL/GenBank/DDBJ whole genome shotgun (WGS) entry which is preliminary data.</text>
</comment>
<protein>
    <submittedName>
        <fullName evidence="2">DUF4178 domain-containing protein</fullName>
    </submittedName>
</protein>
<proteinExistence type="predicted"/>
<dbReference type="AlphaFoldDB" id="A0A7X8SLM7"/>
<evidence type="ECO:0000313" key="2">
    <source>
        <dbReference type="EMBL" id="NLR92425.1"/>
    </source>
</evidence>
<keyword evidence="3" id="KW-1185">Reference proteome</keyword>
<evidence type="ECO:0000313" key="3">
    <source>
        <dbReference type="Proteomes" id="UP000585050"/>
    </source>
</evidence>